<evidence type="ECO:0000313" key="6">
    <source>
        <dbReference type="Proteomes" id="UP000000233"/>
    </source>
</evidence>
<dbReference type="NCBIfam" id="NF005495">
    <property type="entry name" value="PRK07109.1"/>
    <property type="match status" value="1"/>
</dbReference>
<dbReference type="InterPro" id="IPR036291">
    <property type="entry name" value="NAD(P)-bd_dom_sf"/>
</dbReference>
<keyword evidence="2" id="KW-0560">Oxidoreductase</keyword>
<dbReference type="PROSITE" id="PS00061">
    <property type="entry name" value="ADH_SHORT"/>
    <property type="match status" value="1"/>
</dbReference>
<feature type="domain" description="Ketoreductase" evidence="4">
    <location>
        <begin position="10"/>
        <end position="210"/>
    </location>
</feature>
<sequence>MTRGLPMPEPTAVICGATAGVGRASAEAFARAGYRVALIARGEQGLSDTQAQLEALGARVLAIAADVADAPALEAAATRVEAELGPIDVWVNAAMATVFGPFSALTPEEIRRVTEVTYLGSVHGTLTALRHMRPRNRGTIVQVGSALSYRAIPLQSAYCGAKFAIRGFIDSLRCELIHDRSGIRLSMVQLPAHNTPQFDWARNKVGWRAQPVPPIHTPEVAARAVLRAAREAPRELWVGTASLKAIIGTLFMPGLLDRMLARQAWDGQLIPEREPEGRPDNLFEPVEGLHATEGRFGDQAKPRAIALSAASVGKLALGAGALLALGAGWALGRRGR</sequence>
<feature type="transmembrane region" description="Helical" evidence="3">
    <location>
        <begin position="305"/>
        <end position="331"/>
    </location>
</feature>
<gene>
    <name evidence="5" type="ordered locus">PST_3887</name>
</gene>
<evidence type="ECO:0000256" key="1">
    <source>
        <dbReference type="ARBA" id="ARBA00006484"/>
    </source>
</evidence>
<dbReference type="PANTHER" id="PTHR44196">
    <property type="entry name" value="DEHYDROGENASE/REDUCTASE SDR FAMILY MEMBER 7B"/>
    <property type="match status" value="1"/>
</dbReference>
<dbReference type="KEGG" id="psa:PST_3887"/>
<accession>A4VRA9</accession>
<dbReference type="SMART" id="SM00822">
    <property type="entry name" value="PKS_KR"/>
    <property type="match status" value="1"/>
</dbReference>
<dbReference type="InterPro" id="IPR057326">
    <property type="entry name" value="KR_dom"/>
</dbReference>
<evidence type="ECO:0000256" key="2">
    <source>
        <dbReference type="ARBA" id="ARBA00023002"/>
    </source>
</evidence>
<dbReference type="eggNOG" id="COG4221">
    <property type="taxonomic scope" value="Bacteria"/>
</dbReference>
<dbReference type="InterPro" id="IPR020904">
    <property type="entry name" value="Sc_DH/Rdtase_CS"/>
</dbReference>
<proteinExistence type="inferred from homology"/>
<evidence type="ECO:0000313" key="5">
    <source>
        <dbReference type="EMBL" id="ABP81510.1"/>
    </source>
</evidence>
<dbReference type="Proteomes" id="UP000000233">
    <property type="component" value="Chromosome"/>
</dbReference>
<keyword evidence="3" id="KW-0812">Transmembrane</keyword>
<dbReference type="EMBL" id="CP000304">
    <property type="protein sequence ID" value="ABP81510.1"/>
    <property type="molecule type" value="Genomic_DNA"/>
</dbReference>
<keyword evidence="3" id="KW-0472">Membrane</keyword>
<dbReference type="SUPFAM" id="SSF51735">
    <property type="entry name" value="NAD(P)-binding Rossmann-fold domains"/>
    <property type="match status" value="1"/>
</dbReference>
<organism evidence="5 6">
    <name type="scientific">Stutzerimonas stutzeri (strain A1501)</name>
    <name type="common">Pseudomonas stutzeri</name>
    <dbReference type="NCBI Taxonomy" id="379731"/>
    <lineage>
        <taxon>Bacteria</taxon>
        <taxon>Pseudomonadati</taxon>
        <taxon>Pseudomonadota</taxon>
        <taxon>Gammaproteobacteria</taxon>
        <taxon>Pseudomonadales</taxon>
        <taxon>Pseudomonadaceae</taxon>
        <taxon>Stutzerimonas</taxon>
    </lineage>
</organism>
<dbReference type="GO" id="GO:0016491">
    <property type="term" value="F:oxidoreductase activity"/>
    <property type="evidence" value="ECO:0007669"/>
    <property type="project" value="UniProtKB-KW"/>
</dbReference>
<evidence type="ECO:0000256" key="3">
    <source>
        <dbReference type="SAM" id="Phobius"/>
    </source>
</evidence>
<dbReference type="InterPro" id="IPR002347">
    <property type="entry name" value="SDR_fam"/>
</dbReference>
<dbReference type="HOGENOM" id="CLU_010194_2_1_6"/>
<evidence type="ECO:0000259" key="4">
    <source>
        <dbReference type="SMART" id="SM00822"/>
    </source>
</evidence>
<protein>
    <submittedName>
        <fullName evidence="5">Probable short-chain dehydrogenase</fullName>
    </submittedName>
</protein>
<reference evidence="5 6" key="1">
    <citation type="journal article" date="2008" name="Proc. Natl. Acad. Sci. U.S.A.">
        <title>Nitrogen fixation island and rhizosphere competence traits in the genome of root-associated Pseudomonas stutzeri A1501.</title>
        <authorList>
            <person name="Yan Y."/>
            <person name="Yang J."/>
            <person name="Dou Y."/>
            <person name="Chen M."/>
            <person name="Ping S."/>
            <person name="Peng J."/>
            <person name="Lu W."/>
            <person name="Zhang W."/>
            <person name="Yao Z."/>
            <person name="Li H."/>
            <person name="Liu W."/>
            <person name="He S."/>
            <person name="Geng L."/>
            <person name="Zhang X."/>
            <person name="Yang F."/>
            <person name="Yu H."/>
            <person name="Zhan Y."/>
            <person name="Li D."/>
            <person name="Lin Z."/>
            <person name="Wang Y."/>
            <person name="Elmerich C."/>
            <person name="Lin M."/>
            <person name="Jin Q."/>
        </authorList>
    </citation>
    <scope>NUCLEOTIDE SEQUENCE [LARGE SCALE GENOMIC DNA]</scope>
    <source>
        <strain evidence="5 6">A1501</strain>
    </source>
</reference>
<comment type="similarity">
    <text evidence="1">Belongs to the short-chain dehydrogenases/reductases (SDR) family.</text>
</comment>
<keyword evidence="6" id="KW-1185">Reference proteome</keyword>
<dbReference type="AlphaFoldDB" id="A4VRA9"/>
<dbReference type="PANTHER" id="PTHR44196:SF1">
    <property type="entry name" value="DEHYDROGENASE_REDUCTASE SDR FAMILY MEMBER 7B"/>
    <property type="match status" value="1"/>
</dbReference>
<dbReference type="Pfam" id="PF00106">
    <property type="entry name" value="adh_short"/>
    <property type="match status" value="1"/>
</dbReference>
<dbReference type="Gene3D" id="3.40.50.720">
    <property type="entry name" value="NAD(P)-binding Rossmann-like Domain"/>
    <property type="match status" value="1"/>
</dbReference>
<dbReference type="PRINTS" id="PR00081">
    <property type="entry name" value="GDHRDH"/>
</dbReference>
<name>A4VRA9_STUS1</name>
<dbReference type="GO" id="GO:0016020">
    <property type="term" value="C:membrane"/>
    <property type="evidence" value="ECO:0007669"/>
    <property type="project" value="TreeGrafter"/>
</dbReference>
<keyword evidence="3" id="KW-1133">Transmembrane helix</keyword>